<feature type="domain" description="Putative auto-transporter adhesin head GIN" evidence="1">
    <location>
        <begin position="38"/>
        <end position="217"/>
    </location>
</feature>
<comment type="caution">
    <text evidence="2">The sequence shown here is derived from an EMBL/GenBank/DDBJ whole genome shotgun (WGS) entry which is preliminary data.</text>
</comment>
<gene>
    <name evidence="2" type="ORF">JCM19314_2654</name>
</gene>
<dbReference type="OrthoDB" id="704821at2"/>
<dbReference type="Gene3D" id="2.160.20.120">
    <property type="match status" value="1"/>
</dbReference>
<name>A0A090QA29_NONUL</name>
<dbReference type="EMBL" id="BBMM01000001">
    <property type="protein sequence ID" value="GAK98623.1"/>
    <property type="molecule type" value="Genomic_DNA"/>
</dbReference>
<dbReference type="AlphaFoldDB" id="A0A090QA29"/>
<protein>
    <recommendedName>
        <fullName evidence="1">Putative auto-transporter adhesin head GIN domain-containing protein</fullName>
    </recommendedName>
</protein>
<dbReference type="Proteomes" id="UP000029226">
    <property type="component" value="Unassembled WGS sequence"/>
</dbReference>
<organism evidence="2 3">
    <name type="scientific">Nonlabens ulvanivorans</name>
    <name type="common">Persicivirga ulvanivorans</name>
    <dbReference type="NCBI Taxonomy" id="906888"/>
    <lineage>
        <taxon>Bacteria</taxon>
        <taxon>Pseudomonadati</taxon>
        <taxon>Bacteroidota</taxon>
        <taxon>Flavobacteriia</taxon>
        <taxon>Flavobacteriales</taxon>
        <taxon>Flavobacteriaceae</taxon>
        <taxon>Nonlabens</taxon>
    </lineage>
</organism>
<evidence type="ECO:0000259" key="1">
    <source>
        <dbReference type="Pfam" id="PF10988"/>
    </source>
</evidence>
<accession>A0A090QA29</accession>
<dbReference type="Pfam" id="PF10988">
    <property type="entry name" value="DUF2807"/>
    <property type="match status" value="1"/>
</dbReference>
<dbReference type="InterPro" id="IPR021255">
    <property type="entry name" value="DUF2807"/>
</dbReference>
<proteinExistence type="predicted"/>
<reference evidence="2 3" key="1">
    <citation type="journal article" date="2014" name="Genome Announc.">
        <title>Draft Genome Sequences of Marine Flavobacterium Nonlabens Strains NR17, NR24, NR27, NR32, NR33, and Ara13.</title>
        <authorList>
            <person name="Nakanishi M."/>
            <person name="Meirelles P."/>
            <person name="Suzuki R."/>
            <person name="Takatani N."/>
            <person name="Mino S."/>
            <person name="Suda W."/>
            <person name="Oshima K."/>
            <person name="Hattori M."/>
            <person name="Ohkuma M."/>
            <person name="Hosokawa M."/>
            <person name="Miyashita K."/>
            <person name="Thompson F.L."/>
            <person name="Niwa A."/>
            <person name="Sawabe T."/>
            <person name="Sawabe T."/>
        </authorList>
    </citation>
    <scope>NUCLEOTIDE SEQUENCE [LARGE SCALE GENOMIC DNA]</scope>
    <source>
        <strain evidence="3">JCM19314</strain>
    </source>
</reference>
<evidence type="ECO:0000313" key="3">
    <source>
        <dbReference type="Proteomes" id="UP000029226"/>
    </source>
</evidence>
<sequence length="234" mass="25992">MYDIFIKMIHMKISTLFLFLFVTAFSFSQNPREVELGNFDTIKVYDLITVNLVKSDVNKIVISGHDASDVEYVHKNGTLKIRMAFDKQFDGTETFVHVHYTDLKVIDGNEGAFITSNELIEQPQLEIRVQEGARVKAGVMVEYLEIKAVSGGITEVSGTVDQQIVNVNTGGIVENQDLKSKRTKVKLRAGGEVEVYATNAVDINIQAGGDVIVYGNPQEISKKTFAGGRIEIRD</sequence>
<evidence type="ECO:0000313" key="2">
    <source>
        <dbReference type="EMBL" id="GAK98623.1"/>
    </source>
</evidence>